<organism evidence="2 3">
    <name type="scientific">Phytophthora citrophthora</name>
    <dbReference type="NCBI Taxonomy" id="4793"/>
    <lineage>
        <taxon>Eukaryota</taxon>
        <taxon>Sar</taxon>
        <taxon>Stramenopiles</taxon>
        <taxon>Oomycota</taxon>
        <taxon>Peronosporomycetes</taxon>
        <taxon>Peronosporales</taxon>
        <taxon>Peronosporaceae</taxon>
        <taxon>Phytophthora</taxon>
    </lineage>
</organism>
<evidence type="ECO:0000259" key="1">
    <source>
        <dbReference type="PROSITE" id="PS50994"/>
    </source>
</evidence>
<reference evidence="2" key="1">
    <citation type="submission" date="2023-08" db="EMBL/GenBank/DDBJ databases">
        <title>Reference Genome Resource for the Citrus Pathogen Phytophthora citrophthora.</title>
        <authorList>
            <person name="Moller H."/>
            <person name="Coetzee B."/>
            <person name="Rose L.J."/>
            <person name="Van Niekerk J.M."/>
        </authorList>
    </citation>
    <scope>NUCLEOTIDE SEQUENCE</scope>
    <source>
        <strain evidence="2">STE-U-9442</strain>
    </source>
</reference>
<dbReference type="SUPFAM" id="SSF53098">
    <property type="entry name" value="Ribonuclease H-like"/>
    <property type="match status" value="2"/>
</dbReference>
<dbReference type="AlphaFoldDB" id="A0AAD9GXV2"/>
<dbReference type="Proteomes" id="UP001259832">
    <property type="component" value="Unassembled WGS sequence"/>
</dbReference>
<dbReference type="InterPro" id="IPR012337">
    <property type="entry name" value="RNaseH-like_sf"/>
</dbReference>
<dbReference type="InterPro" id="IPR001584">
    <property type="entry name" value="Integrase_cat-core"/>
</dbReference>
<gene>
    <name evidence="2" type="ORF">P3T76_003114</name>
</gene>
<dbReference type="InterPro" id="IPR036397">
    <property type="entry name" value="RNaseH_sf"/>
</dbReference>
<sequence>MDLRGGGAYSAVVWKLPEWMVIAASSAYATQMTVNEPAYHGLILCLDLLADLGRGRLVICGDSNLVIRQMRVEIPCKAPALQLLREKAMGKLSLTTSSGGNQSADRHASEALQADAGTVVTSTEVFEDLTALNRLGEIRKSKNEDSVVHVPAIEHIAQAQGEEKWIANLRTYLTGDVADLAAKDARTSNEDRDAIAKPVIPDRLHQDFLHHYHAKWEGGRQGIGRRYAKFEQYFHQTGLFRNVQRYGGDYVGCGTDQGRPSIQGRSPGNLRATYSFQIIAIVTGLHPWITSSLLKSYKRNTELLIWADLFTGYVLVKASGARTAQQVAKSYEESVFRRFGASEVIRHDREPGFISDVFRAFNRIAGQRQSPTMAYRP</sequence>
<protein>
    <submittedName>
        <fullName evidence="2">Gag-Pol polyprotein</fullName>
    </submittedName>
</protein>
<feature type="domain" description="Integrase catalytic" evidence="1">
    <location>
        <begin position="263"/>
        <end position="377"/>
    </location>
</feature>
<dbReference type="GO" id="GO:0003676">
    <property type="term" value="F:nucleic acid binding"/>
    <property type="evidence" value="ECO:0007669"/>
    <property type="project" value="InterPro"/>
</dbReference>
<proteinExistence type="predicted"/>
<dbReference type="PANTHER" id="PTHR37984">
    <property type="entry name" value="PROTEIN CBG26694"/>
    <property type="match status" value="1"/>
</dbReference>
<name>A0AAD9GXV2_9STRA</name>
<dbReference type="GO" id="GO:0015074">
    <property type="term" value="P:DNA integration"/>
    <property type="evidence" value="ECO:0007669"/>
    <property type="project" value="InterPro"/>
</dbReference>
<keyword evidence="3" id="KW-1185">Reference proteome</keyword>
<dbReference type="Gene3D" id="3.30.420.10">
    <property type="entry name" value="Ribonuclease H-like superfamily/Ribonuclease H"/>
    <property type="match status" value="2"/>
</dbReference>
<dbReference type="PANTHER" id="PTHR37984:SF5">
    <property type="entry name" value="PROTEIN NYNRIN-LIKE"/>
    <property type="match status" value="1"/>
</dbReference>
<evidence type="ECO:0000313" key="3">
    <source>
        <dbReference type="Proteomes" id="UP001259832"/>
    </source>
</evidence>
<dbReference type="InterPro" id="IPR050951">
    <property type="entry name" value="Retrovirus_Pol_polyprotein"/>
</dbReference>
<dbReference type="EMBL" id="JASMQC010000004">
    <property type="protein sequence ID" value="KAK1946066.1"/>
    <property type="molecule type" value="Genomic_DNA"/>
</dbReference>
<comment type="caution">
    <text evidence="2">The sequence shown here is derived from an EMBL/GenBank/DDBJ whole genome shotgun (WGS) entry which is preliminary data.</text>
</comment>
<dbReference type="PROSITE" id="PS50994">
    <property type="entry name" value="INTEGRASE"/>
    <property type="match status" value="1"/>
</dbReference>
<evidence type="ECO:0000313" key="2">
    <source>
        <dbReference type="EMBL" id="KAK1946066.1"/>
    </source>
</evidence>
<accession>A0AAD9GXV2</accession>